<keyword evidence="5" id="KW-0548">Nucleotidyltransferase</keyword>
<feature type="domain" description="DNA-directed DNA polymerase family A palm" evidence="14">
    <location>
        <begin position="699"/>
        <end position="929"/>
    </location>
</feature>
<dbReference type="SUPFAM" id="SSF56672">
    <property type="entry name" value="DNA/RNA polymerases"/>
    <property type="match status" value="1"/>
</dbReference>
<dbReference type="InterPro" id="IPR002562">
    <property type="entry name" value="3'-5'_exonuclease_dom"/>
</dbReference>
<evidence type="ECO:0000256" key="1">
    <source>
        <dbReference type="ARBA" id="ARBA00007705"/>
    </source>
</evidence>
<dbReference type="Proteomes" id="UP000644507">
    <property type="component" value="Unassembled WGS sequence"/>
</dbReference>
<feature type="domain" description="3'-5' exonuclease" evidence="12">
    <location>
        <begin position="327"/>
        <end position="530"/>
    </location>
</feature>
<dbReference type="Pfam" id="PF01367">
    <property type="entry name" value="5_3_exonuc"/>
    <property type="match status" value="1"/>
</dbReference>
<name>A0A918TGS3_9BACT</name>
<dbReference type="Pfam" id="PF00476">
    <property type="entry name" value="DNA_pol_A"/>
    <property type="match status" value="1"/>
</dbReference>
<dbReference type="InterPro" id="IPR008918">
    <property type="entry name" value="HhH2"/>
</dbReference>
<reference evidence="15" key="1">
    <citation type="journal article" date="2014" name="Int. J. Syst. Evol. Microbiol.">
        <title>Complete genome sequence of Corynebacterium casei LMG S-19264T (=DSM 44701T), isolated from a smear-ripened cheese.</title>
        <authorList>
            <consortium name="US DOE Joint Genome Institute (JGI-PGF)"/>
            <person name="Walter F."/>
            <person name="Albersmeier A."/>
            <person name="Kalinowski J."/>
            <person name="Ruckert C."/>
        </authorList>
    </citation>
    <scope>NUCLEOTIDE SEQUENCE</scope>
    <source>
        <strain evidence="15">KCTC 12988</strain>
    </source>
</reference>
<dbReference type="InterPro" id="IPR020046">
    <property type="entry name" value="5-3_exonucl_a-hlix_arch_N"/>
</dbReference>
<dbReference type="PRINTS" id="PR00868">
    <property type="entry name" value="DNAPOLI"/>
</dbReference>
<dbReference type="RefSeq" id="WP_189568274.1">
    <property type="nucleotide sequence ID" value="NZ_BMXI01000004.1"/>
</dbReference>
<dbReference type="PANTHER" id="PTHR10133:SF27">
    <property type="entry name" value="DNA POLYMERASE NU"/>
    <property type="match status" value="1"/>
</dbReference>
<dbReference type="SMART" id="SM00474">
    <property type="entry name" value="35EXOc"/>
    <property type="match status" value="1"/>
</dbReference>
<dbReference type="CDD" id="cd09859">
    <property type="entry name" value="PIN_53EXO"/>
    <property type="match status" value="1"/>
</dbReference>
<evidence type="ECO:0000256" key="10">
    <source>
        <dbReference type="ARBA" id="ARBA00023204"/>
    </source>
</evidence>
<dbReference type="Pfam" id="PF02739">
    <property type="entry name" value="5_3_exonuc_N"/>
    <property type="match status" value="1"/>
</dbReference>
<evidence type="ECO:0000256" key="2">
    <source>
        <dbReference type="ARBA" id="ARBA00012417"/>
    </source>
</evidence>
<dbReference type="InterPro" id="IPR001098">
    <property type="entry name" value="DNA-dir_DNA_pol_A_palm_dom"/>
</dbReference>
<evidence type="ECO:0000256" key="3">
    <source>
        <dbReference type="ARBA" id="ARBA00020311"/>
    </source>
</evidence>
<dbReference type="InterPro" id="IPR002298">
    <property type="entry name" value="DNA_polymerase_A"/>
</dbReference>
<keyword evidence="7" id="KW-0227">DNA damage</keyword>
<dbReference type="SUPFAM" id="SSF53098">
    <property type="entry name" value="Ribonuclease H-like"/>
    <property type="match status" value="1"/>
</dbReference>
<evidence type="ECO:0000259" key="14">
    <source>
        <dbReference type="SMART" id="SM00482"/>
    </source>
</evidence>
<dbReference type="InterPro" id="IPR002421">
    <property type="entry name" value="5-3_exonuclease"/>
</dbReference>
<feature type="domain" description="5'-3' exonuclease" evidence="13">
    <location>
        <begin position="8"/>
        <end position="270"/>
    </location>
</feature>
<dbReference type="InterPro" id="IPR020045">
    <property type="entry name" value="DNA_polI_H3TH"/>
</dbReference>
<dbReference type="CDD" id="cd09898">
    <property type="entry name" value="H3TH_53EXO"/>
    <property type="match status" value="1"/>
</dbReference>
<dbReference type="GO" id="GO:0003677">
    <property type="term" value="F:DNA binding"/>
    <property type="evidence" value="ECO:0007669"/>
    <property type="project" value="UniProtKB-KW"/>
</dbReference>
<dbReference type="PROSITE" id="PS00447">
    <property type="entry name" value="DNA_POLYMERASE_A"/>
    <property type="match status" value="1"/>
</dbReference>
<dbReference type="GO" id="GO:0008409">
    <property type="term" value="F:5'-3' exonuclease activity"/>
    <property type="evidence" value="ECO:0007669"/>
    <property type="project" value="InterPro"/>
</dbReference>
<dbReference type="CDD" id="cd06139">
    <property type="entry name" value="DNA_polA_I_Ecoli_like_exo"/>
    <property type="match status" value="1"/>
</dbReference>
<dbReference type="FunFam" id="1.10.150.20:FF:000002">
    <property type="entry name" value="DNA polymerase I"/>
    <property type="match status" value="1"/>
</dbReference>
<dbReference type="InterPro" id="IPR036279">
    <property type="entry name" value="5-3_exonuclease_C_sf"/>
</dbReference>
<dbReference type="SUPFAM" id="SSF47807">
    <property type="entry name" value="5' to 3' exonuclease, C-terminal subdomain"/>
    <property type="match status" value="1"/>
</dbReference>
<comment type="similarity">
    <text evidence="1">Belongs to the DNA polymerase type-A family.</text>
</comment>
<organism evidence="15 16">
    <name type="scientific">Roseibacillus persicicus</name>
    <dbReference type="NCBI Taxonomy" id="454148"/>
    <lineage>
        <taxon>Bacteria</taxon>
        <taxon>Pseudomonadati</taxon>
        <taxon>Verrucomicrobiota</taxon>
        <taxon>Verrucomicrobiia</taxon>
        <taxon>Verrucomicrobiales</taxon>
        <taxon>Verrucomicrobiaceae</taxon>
        <taxon>Roseibacillus</taxon>
    </lineage>
</organism>
<evidence type="ECO:0000256" key="4">
    <source>
        <dbReference type="ARBA" id="ARBA00022679"/>
    </source>
</evidence>
<protein>
    <recommendedName>
        <fullName evidence="3">DNA polymerase I</fullName>
        <ecNumber evidence="2">2.7.7.7</ecNumber>
    </recommendedName>
</protein>
<dbReference type="InterPro" id="IPR019760">
    <property type="entry name" value="DNA-dir_DNA_pol_A_CS"/>
</dbReference>
<keyword evidence="8" id="KW-0239">DNA-directed DNA polymerase</keyword>
<comment type="caution">
    <text evidence="15">The sequence shown here is derived from an EMBL/GenBank/DDBJ whole genome shotgun (WGS) entry which is preliminary data.</text>
</comment>
<dbReference type="Gene3D" id="1.20.1060.10">
    <property type="entry name" value="Taq DNA Polymerase, Chain T, domain 4"/>
    <property type="match status" value="1"/>
</dbReference>
<dbReference type="AlphaFoldDB" id="A0A918TGS3"/>
<dbReference type="EMBL" id="BMXI01000004">
    <property type="protein sequence ID" value="GHC47724.1"/>
    <property type="molecule type" value="Genomic_DNA"/>
</dbReference>
<accession>A0A918TGS3</accession>
<evidence type="ECO:0000256" key="8">
    <source>
        <dbReference type="ARBA" id="ARBA00022932"/>
    </source>
</evidence>
<sequence>MTEAPEPNRLFLLDGMALVYRAHFALIRSPIMNSKGVNTSALFGFTNTLLSIIQTEKPTHLAVAWDTSAPTPRHEKYPAYKANRDEMPEELRAAIPACKELCKAFAIPLLEIDGYEADDLIGTLAKTADERGEFHTFMVTPDKDFAQLISPTTTMWKPGRKGSDYEAITTKELPEIWGVQEPHQIIDLLGLMGDASDNIPGVPGIGPKTAVKLIAEYGSIENLLENTDKLKGKQKENVENNRENALLSKDLATIIRDAPLDVSFEDLTLSPYDEEAIQRLFAEHEFRTLSKRLFGNKAPAVTSADESASLPEPPAALRTIADTKPKYQLVNSPALEKQLFEALESAESYCFDLETTSLDRFESKILGIAFSLKAGEGFYLPYNRVHHPRLQELFAKPSEKIGHNLKFDLHILNSHGIQVSGPFFDTMLVHALLYPEQRHTMDRLAENLLNYQTIKLADIVPDEVEPEAEEEGADGDLFAFAAKKKKKAPASSKKGDLNMKSIPLESLAEYAAEDADITWQLAEHLRPLLAKNELTEVYETIEAPLLPVLVKMEAEGIKLDPELLAEVGVDLGNRIDNLSQSITAAAGEEFNLNSPKQLGEILFEKLKLVDKPKKTKTGQFKTDEQTLSLLAIEHPIAADILLYRQATKLKSTYVDSLPNDIAPHDQRIHTHLHQHIAATGRLASSDPNLQNIPIRSELGREIRKAFVPRQVCGVDVSSTHPGEGSSKNNSRTTPEFTLLAADYSQIELRIMAALSGDPSMIAAFQNDQDIHTETAAKVYGISSSEVTSDHRRTAKMVNFGIIYGISAFGLAQRLSIPRAEATEIIKAYWEQYPKIRDFMNATIESAKEKGYTETLSGRRRYFPDIKSGNGTVRANAERAAINTPIQGTAADMIKLAMIQTADLLEKEQTQSKMLLQVHDELLFDLHESEAQTLPDQIVATMEGALTLPNEVPIKVEVGTGQTWLEAH</sequence>
<dbReference type="SMART" id="SM00279">
    <property type="entry name" value="HhH2"/>
    <property type="match status" value="1"/>
</dbReference>
<dbReference type="Gene3D" id="3.40.50.1010">
    <property type="entry name" value="5'-nuclease"/>
    <property type="match status" value="1"/>
</dbReference>
<evidence type="ECO:0000256" key="5">
    <source>
        <dbReference type="ARBA" id="ARBA00022695"/>
    </source>
</evidence>
<dbReference type="PANTHER" id="PTHR10133">
    <property type="entry name" value="DNA POLYMERASE I"/>
    <property type="match status" value="1"/>
</dbReference>
<dbReference type="InterPro" id="IPR036397">
    <property type="entry name" value="RNaseH_sf"/>
</dbReference>
<dbReference type="GO" id="GO:0008408">
    <property type="term" value="F:3'-5' exonuclease activity"/>
    <property type="evidence" value="ECO:0007669"/>
    <property type="project" value="InterPro"/>
</dbReference>
<evidence type="ECO:0000259" key="13">
    <source>
        <dbReference type="SMART" id="SM00475"/>
    </source>
</evidence>
<keyword evidence="10" id="KW-0234">DNA repair</keyword>
<keyword evidence="6" id="KW-0235">DNA replication</keyword>
<keyword evidence="16" id="KW-1185">Reference proteome</keyword>
<dbReference type="Gene3D" id="3.30.420.10">
    <property type="entry name" value="Ribonuclease H-like superfamily/Ribonuclease H"/>
    <property type="match status" value="1"/>
</dbReference>
<evidence type="ECO:0000259" key="12">
    <source>
        <dbReference type="SMART" id="SM00474"/>
    </source>
</evidence>
<dbReference type="Pfam" id="PF01612">
    <property type="entry name" value="DNA_pol_A_exo1"/>
    <property type="match status" value="1"/>
</dbReference>
<gene>
    <name evidence="15" type="primary">polA</name>
    <name evidence="15" type="ORF">GCM10007100_11880</name>
</gene>
<evidence type="ECO:0000256" key="11">
    <source>
        <dbReference type="ARBA" id="ARBA00049244"/>
    </source>
</evidence>
<dbReference type="InterPro" id="IPR043502">
    <property type="entry name" value="DNA/RNA_pol_sf"/>
</dbReference>
<dbReference type="EC" id="2.7.7.7" evidence="2"/>
<dbReference type="Gene3D" id="3.30.70.370">
    <property type="match status" value="1"/>
</dbReference>
<dbReference type="SUPFAM" id="SSF88723">
    <property type="entry name" value="PIN domain-like"/>
    <property type="match status" value="1"/>
</dbReference>
<dbReference type="InterPro" id="IPR012337">
    <property type="entry name" value="RNaseH-like_sf"/>
</dbReference>
<comment type="catalytic activity">
    <reaction evidence="11">
        <text>DNA(n) + a 2'-deoxyribonucleoside 5'-triphosphate = DNA(n+1) + diphosphate</text>
        <dbReference type="Rhea" id="RHEA:22508"/>
        <dbReference type="Rhea" id="RHEA-COMP:17339"/>
        <dbReference type="Rhea" id="RHEA-COMP:17340"/>
        <dbReference type="ChEBI" id="CHEBI:33019"/>
        <dbReference type="ChEBI" id="CHEBI:61560"/>
        <dbReference type="ChEBI" id="CHEBI:173112"/>
        <dbReference type="EC" id="2.7.7.7"/>
    </reaction>
</comment>
<dbReference type="GO" id="GO:0006261">
    <property type="term" value="P:DNA-templated DNA replication"/>
    <property type="evidence" value="ECO:0007669"/>
    <property type="project" value="InterPro"/>
</dbReference>
<dbReference type="Gene3D" id="1.10.150.20">
    <property type="entry name" value="5' to 3' exonuclease, C-terminal subdomain"/>
    <property type="match status" value="2"/>
</dbReference>
<evidence type="ECO:0000256" key="7">
    <source>
        <dbReference type="ARBA" id="ARBA00022763"/>
    </source>
</evidence>
<evidence type="ECO:0000256" key="6">
    <source>
        <dbReference type="ARBA" id="ARBA00022705"/>
    </source>
</evidence>
<dbReference type="SMART" id="SM00482">
    <property type="entry name" value="POLAc"/>
    <property type="match status" value="1"/>
</dbReference>
<keyword evidence="4" id="KW-0808">Transferase</keyword>
<evidence type="ECO:0000256" key="9">
    <source>
        <dbReference type="ARBA" id="ARBA00023125"/>
    </source>
</evidence>
<dbReference type="GO" id="GO:0003887">
    <property type="term" value="F:DNA-directed DNA polymerase activity"/>
    <property type="evidence" value="ECO:0007669"/>
    <property type="project" value="UniProtKB-KW"/>
</dbReference>
<dbReference type="FunFam" id="1.20.1060.10:FF:000001">
    <property type="entry name" value="DNA polymerase I"/>
    <property type="match status" value="1"/>
</dbReference>
<proteinExistence type="inferred from homology"/>
<dbReference type="FunFam" id="1.10.150.20:FF:000003">
    <property type="entry name" value="DNA polymerase I"/>
    <property type="match status" value="1"/>
</dbReference>
<evidence type="ECO:0000313" key="15">
    <source>
        <dbReference type="EMBL" id="GHC47724.1"/>
    </source>
</evidence>
<dbReference type="SMART" id="SM00475">
    <property type="entry name" value="53EXOc"/>
    <property type="match status" value="1"/>
</dbReference>
<dbReference type="GO" id="GO:0006302">
    <property type="term" value="P:double-strand break repair"/>
    <property type="evidence" value="ECO:0007669"/>
    <property type="project" value="TreeGrafter"/>
</dbReference>
<reference evidence="15" key="2">
    <citation type="submission" date="2020-09" db="EMBL/GenBank/DDBJ databases">
        <authorList>
            <person name="Sun Q."/>
            <person name="Kim S."/>
        </authorList>
    </citation>
    <scope>NUCLEOTIDE SEQUENCE</scope>
    <source>
        <strain evidence="15">KCTC 12988</strain>
    </source>
</reference>
<keyword evidence="9" id="KW-0238">DNA-binding</keyword>
<evidence type="ECO:0000313" key="16">
    <source>
        <dbReference type="Proteomes" id="UP000644507"/>
    </source>
</evidence>
<dbReference type="InterPro" id="IPR029060">
    <property type="entry name" value="PIN-like_dom_sf"/>
</dbReference>
<dbReference type="CDD" id="cd08637">
    <property type="entry name" value="DNA_pol_A_pol_I_C"/>
    <property type="match status" value="1"/>
</dbReference>